<feature type="transmembrane region" description="Helical" evidence="1">
    <location>
        <begin position="37"/>
        <end position="61"/>
    </location>
</feature>
<keyword evidence="1" id="KW-0812">Transmembrane</keyword>
<keyword evidence="1" id="KW-1133">Transmembrane helix</keyword>
<accession>A0A5B8XT13</accession>
<dbReference type="KEGG" id="bbae:FRD01_13870"/>
<dbReference type="InterPro" id="IPR052701">
    <property type="entry name" value="GAG_Ulvan_Degrading_Sulfatases"/>
</dbReference>
<name>A0A5B8XT13_9DELT</name>
<dbReference type="InterPro" id="IPR000917">
    <property type="entry name" value="Sulfatase_N"/>
</dbReference>
<keyword evidence="4" id="KW-1185">Reference proteome</keyword>
<dbReference type="InterPro" id="IPR017850">
    <property type="entry name" value="Alkaline_phosphatase_core_sf"/>
</dbReference>
<dbReference type="GO" id="GO:0016787">
    <property type="term" value="F:hydrolase activity"/>
    <property type="evidence" value="ECO:0007669"/>
    <property type="project" value="UniProtKB-KW"/>
</dbReference>
<dbReference type="Pfam" id="PF00884">
    <property type="entry name" value="Sulfatase"/>
    <property type="match status" value="1"/>
</dbReference>
<dbReference type="PANTHER" id="PTHR43751:SF3">
    <property type="entry name" value="SULFATASE N-TERMINAL DOMAIN-CONTAINING PROTEIN"/>
    <property type="match status" value="1"/>
</dbReference>
<feature type="transmembrane region" description="Helical" evidence="1">
    <location>
        <begin position="190"/>
        <end position="209"/>
    </location>
</feature>
<protein>
    <submittedName>
        <fullName evidence="3">Sulfatase-like hydrolase/transferase</fullName>
    </submittedName>
</protein>
<dbReference type="GO" id="GO:0016740">
    <property type="term" value="F:transferase activity"/>
    <property type="evidence" value="ECO:0007669"/>
    <property type="project" value="UniProtKB-KW"/>
</dbReference>
<feature type="transmembrane region" description="Helical" evidence="1">
    <location>
        <begin position="98"/>
        <end position="117"/>
    </location>
</feature>
<sequence>MKFLGLAPLGALFFSLLLAMGLELALSPSVSGLGANALWGLSLGMATLIAGSSVLLGLAALASRLKPWLWGPVVGLGLSPVFWLVGDSLAQGGWVSQQSWAPAIAWVAALGGALAIAALGEALRRLDRWWVNAALLVLAAVIWGVDSKILPGLYPLAHLLLTHLGVLAVLTAAFRTIWASRERLPTWTQWVSYLSAALLLAAPIFWFTLKASVRAELLLRGGIATNMVQHLGKPVETNYLTELLTNLDQGTPLSASPAAKISQADNILFLFVDTLRFDALPPSRTPKSVIRDSDSPFLNGFLTEECVTFEHVYSQASATHQSIPPTFRSIEAWESPDQNGRALGREYQEAGINTFAVVNNYFFEPRYDVTQALLDGFGRFGVYTVFEQNDVVPITKAMLEEHKDGRFFAWVHFMAMHDAGYNDEYLAGKNLPRKKRYQMSMQWLDRTFKTIVEELEAKGLRDKTAIVIASDHGEGLGDNNIWNHGPTAYEEEVRVPLAICLPQKKAQVIKAGSGNIDLVPTFNDLLGLPPNPEHRGRSLLGALQEPHDRTYYTTAYNSKMVAVWHQGQKLIYEPKQNIFMRFDLRTDPKEEKNLYGQDTAIDEELRRQLFLKNPTLLKSEIKNAGNLQLIAEKLGMFDGSNVTDTLLFLLRLAAASPSKTTDEAAAKLLARTQNPDVERWILTTLAKREAIGEALLTKISATPAREEELVRLGAHASVKISDPDQAKALIAKRNDTLLAAWLEWVAVTKAADASWESLILELIKRPLSQEATASLVSLLSKFEKSEALKTFNTEALSHEAEEVRIQALKNVRTFKDSAGLAAVETSLRNQSRGLRERQNAVHAYDALKGAEGLEPLLAVAEADELLSLDIVKVFVRHKDIPRLRKLLAMYPRLKRDIDWEIKRLSKKK</sequence>
<organism evidence="3 4">
    <name type="scientific">Microvenator marinus</name>
    <dbReference type="NCBI Taxonomy" id="2600177"/>
    <lineage>
        <taxon>Bacteria</taxon>
        <taxon>Deltaproteobacteria</taxon>
        <taxon>Bradymonadales</taxon>
        <taxon>Microvenatoraceae</taxon>
        <taxon>Microvenator</taxon>
    </lineage>
</organism>
<dbReference type="Gene3D" id="3.40.720.10">
    <property type="entry name" value="Alkaline Phosphatase, subunit A"/>
    <property type="match status" value="1"/>
</dbReference>
<keyword evidence="3" id="KW-0378">Hydrolase</keyword>
<feature type="transmembrane region" description="Helical" evidence="1">
    <location>
        <begin position="68"/>
        <end position="86"/>
    </location>
</feature>
<gene>
    <name evidence="3" type="ORF">FRD01_13870</name>
</gene>
<evidence type="ECO:0000313" key="3">
    <source>
        <dbReference type="EMBL" id="QED28297.1"/>
    </source>
</evidence>
<feature type="transmembrane region" description="Helical" evidence="1">
    <location>
        <begin position="157"/>
        <end position="178"/>
    </location>
</feature>
<dbReference type="RefSeq" id="WP_146960598.1">
    <property type="nucleotide sequence ID" value="NZ_CP042467.1"/>
</dbReference>
<dbReference type="OrthoDB" id="5500422at2"/>
<dbReference type="PANTHER" id="PTHR43751">
    <property type="entry name" value="SULFATASE"/>
    <property type="match status" value="1"/>
</dbReference>
<keyword evidence="1" id="KW-0472">Membrane</keyword>
<evidence type="ECO:0000256" key="1">
    <source>
        <dbReference type="SAM" id="Phobius"/>
    </source>
</evidence>
<proteinExistence type="predicted"/>
<feature type="domain" description="Sulfatase N-terminal" evidence="2">
    <location>
        <begin position="266"/>
        <end position="527"/>
    </location>
</feature>
<dbReference type="AlphaFoldDB" id="A0A5B8XT13"/>
<dbReference type="SUPFAM" id="SSF53649">
    <property type="entry name" value="Alkaline phosphatase-like"/>
    <property type="match status" value="1"/>
</dbReference>
<dbReference type="EMBL" id="CP042467">
    <property type="protein sequence ID" value="QED28297.1"/>
    <property type="molecule type" value="Genomic_DNA"/>
</dbReference>
<keyword evidence="3" id="KW-0808">Transferase</keyword>
<evidence type="ECO:0000259" key="2">
    <source>
        <dbReference type="Pfam" id="PF00884"/>
    </source>
</evidence>
<dbReference type="Proteomes" id="UP000321595">
    <property type="component" value="Chromosome"/>
</dbReference>
<evidence type="ECO:0000313" key="4">
    <source>
        <dbReference type="Proteomes" id="UP000321595"/>
    </source>
</evidence>
<reference evidence="3 4" key="1">
    <citation type="submission" date="2019-08" db="EMBL/GenBank/DDBJ databases">
        <authorList>
            <person name="Liang Q."/>
        </authorList>
    </citation>
    <scope>NUCLEOTIDE SEQUENCE [LARGE SCALE GENOMIC DNA]</scope>
    <source>
        <strain evidence="3 4">V1718</strain>
    </source>
</reference>
<feature type="transmembrane region" description="Helical" evidence="1">
    <location>
        <begin position="129"/>
        <end position="145"/>
    </location>
</feature>